<evidence type="ECO:0000313" key="2">
    <source>
        <dbReference type="Proteomes" id="UP001056120"/>
    </source>
</evidence>
<protein>
    <submittedName>
        <fullName evidence="1">Uncharacterized protein</fullName>
    </submittedName>
</protein>
<dbReference type="EMBL" id="CM042029">
    <property type="protein sequence ID" value="KAI3793642.1"/>
    <property type="molecule type" value="Genomic_DNA"/>
</dbReference>
<name>A0ACB9HD34_9ASTR</name>
<accession>A0ACB9HD34</accession>
<sequence length="150" mass="17025">MDLLNGKREDSNGVWKKMRSLIDVKFSREAHVVGCIGKFYMVNRKGGDVGGRGYVVRGGGVGILVVDVFMRGLFGILSLPWRQRKTRTVRSVAIKRWKGKRSHEKVVYKAPEADTPFSPSFWRYSISSFDSAHRATSSVLSWVRKRFTLA</sequence>
<keyword evidence="2" id="KW-1185">Reference proteome</keyword>
<gene>
    <name evidence="1" type="ORF">L1987_36262</name>
</gene>
<dbReference type="Proteomes" id="UP001056120">
    <property type="component" value="Linkage Group LG12"/>
</dbReference>
<reference evidence="2" key="1">
    <citation type="journal article" date="2022" name="Mol. Ecol. Resour.">
        <title>The genomes of chicory, endive, great burdock and yacon provide insights into Asteraceae palaeo-polyploidization history and plant inulin production.</title>
        <authorList>
            <person name="Fan W."/>
            <person name="Wang S."/>
            <person name="Wang H."/>
            <person name="Wang A."/>
            <person name="Jiang F."/>
            <person name="Liu H."/>
            <person name="Zhao H."/>
            <person name="Xu D."/>
            <person name="Zhang Y."/>
        </authorList>
    </citation>
    <scope>NUCLEOTIDE SEQUENCE [LARGE SCALE GENOMIC DNA]</scope>
    <source>
        <strain evidence="2">cv. Yunnan</strain>
    </source>
</reference>
<proteinExistence type="predicted"/>
<organism evidence="1 2">
    <name type="scientific">Smallanthus sonchifolius</name>
    <dbReference type="NCBI Taxonomy" id="185202"/>
    <lineage>
        <taxon>Eukaryota</taxon>
        <taxon>Viridiplantae</taxon>
        <taxon>Streptophyta</taxon>
        <taxon>Embryophyta</taxon>
        <taxon>Tracheophyta</taxon>
        <taxon>Spermatophyta</taxon>
        <taxon>Magnoliopsida</taxon>
        <taxon>eudicotyledons</taxon>
        <taxon>Gunneridae</taxon>
        <taxon>Pentapetalae</taxon>
        <taxon>asterids</taxon>
        <taxon>campanulids</taxon>
        <taxon>Asterales</taxon>
        <taxon>Asteraceae</taxon>
        <taxon>Asteroideae</taxon>
        <taxon>Heliantheae alliance</taxon>
        <taxon>Millerieae</taxon>
        <taxon>Smallanthus</taxon>
    </lineage>
</organism>
<reference evidence="1 2" key="2">
    <citation type="journal article" date="2022" name="Mol. Ecol. Resour.">
        <title>The genomes of chicory, endive, great burdock and yacon provide insights into Asteraceae paleo-polyploidization history and plant inulin production.</title>
        <authorList>
            <person name="Fan W."/>
            <person name="Wang S."/>
            <person name="Wang H."/>
            <person name="Wang A."/>
            <person name="Jiang F."/>
            <person name="Liu H."/>
            <person name="Zhao H."/>
            <person name="Xu D."/>
            <person name="Zhang Y."/>
        </authorList>
    </citation>
    <scope>NUCLEOTIDE SEQUENCE [LARGE SCALE GENOMIC DNA]</scope>
    <source>
        <strain evidence="2">cv. Yunnan</strain>
        <tissue evidence="1">Leaves</tissue>
    </source>
</reference>
<comment type="caution">
    <text evidence="1">The sequence shown here is derived from an EMBL/GenBank/DDBJ whole genome shotgun (WGS) entry which is preliminary data.</text>
</comment>
<evidence type="ECO:0000313" key="1">
    <source>
        <dbReference type="EMBL" id="KAI3793642.1"/>
    </source>
</evidence>